<keyword evidence="3 4" id="KW-0408">Iron</keyword>
<dbReference type="RefSeq" id="WP_284296732.1">
    <property type="nucleotide sequence ID" value="NZ_BSSV01000002.1"/>
</dbReference>
<dbReference type="PANTHER" id="PTHR30600:SF9">
    <property type="entry name" value="BLR7738 PROTEIN"/>
    <property type="match status" value="1"/>
</dbReference>
<dbReference type="SUPFAM" id="SSF46626">
    <property type="entry name" value="Cytochrome c"/>
    <property type="match status" value="1"/>
</dbReference>
<gene>
    <name evidence="7" type="ORF">tloyanaT_12680</name>
</gene>
<dbReference type="InterPro" id="IPR036909">
    <property type="entry name" value="Cyt_c-like_dom_sf"/>
</dbReference>
<dbReference type="NCBIfam" id="NF040606">
    <property type="entry name" value="CytoC_perox"/>
    <property type="match status" value="2"/>
</dbReference>
<accession>A0ABQ6HA62</accession>
<evidence type="ECO:0000256" key="4">
    <source>
        <dbReference type="PROSITE-ProRule" id="PRU00433"/>
    </source>
</evidence>
<keyword evidence="1 4" id="KW-0349">Heme</keyword>
<evidence type="ECO:0000259" key="6">
    <source>
        <dbReference type="PROSITE" id="PS51007"/>
    </source>
</evidence>
<evidence type="ECO:0000313" key="7">
    <source>
        <dbReference type="EMBL" id="GLX85016.1"/>
    </source>
</evidence>
<proteinExistence type="predicted"/>
<dbReference type="Gene3D" id="1.10.760.10">
    <property type="entry name" value="Cytochrome c-like domain"/>
    <property type="match status" value="1"/>
</dbReference>
<protein>
    <recommendedName>
        <fullName evidence="6">Cytochrome c domain-containing protein</fullName>
    </recommendedName>
</protein>
<keyword evidence="5" id="KW-0812">Transmembrane</keyword>
<dbReference type="InterPro" id="IPR047758">
    <property type="entry name" value="CytoC_perox"/>
</dbReference>
<dbReference type="InterPro" id="IPR009056">
    <property type="entry name" value="Cyt_c-like_dom"/>
</dbReference>
<evidence type="ECO:0000256" key="2">
    <source>
        <dbReference type="ARBA" id="ARBA00022723"/>
    </source>
</evidence>
<dbReference type="Proteomes" id="UP001157134">
    <property type="component" value="Unassembled WGS sequence"/>
</dbReference>
<evidence type="ECO:0000313" key="8">
    <source>
        <dbReference type="Proteomes" id="UP001157134"/>
    </source>
</evidence>
<dbReference type="EMBL" id="BSSV01000002">
    <property type="protein sequence ID" value="GLX85016.1"/>
    <property type="molecule type" value="Genomic_DNA"/>
</dbReference>
<name>A0ABQ6HA62_9GAMM</name>
<feature type="transmembrane region" description="Helical" evidence="5">
    <location>
        <begin position="41"/>
        <end position="62"/>
    </location>
</feature>
<sequence length="767" mass="85973">MFKHLLTSLKNMVAFITSGEIVTWSVKVLKNVSLYKVIKGLAYTFAGLVVIGCIALFAVIHYPASQIPLYEPTDKTVYLDQGWGVTESSPERQLYYYTAQGTSLKGFEYEWFHHIEMPWGKKRFAEPDHLKAYGFIVDDKPSRANPYLYPLGFTKHYSQIEDAELLDLTCSACHNGQLNISKAGTRYAVRIDGGQAMHAFTTMKVGHFVPTLVASMASTYLNPFKFNRFANNVLGEHASGDAKATLKKRFGQVLWRFVKQGYNDSSKHLYPVEEGFGRTDALARIGNTVFGDNLTPENYHLATGPVSYPPVWNIWKFDWVQYGASVKQPMARNMGEALGVGAHIAFTDQYGRPLPLDQRFNSSVLAENIHQIETTLQGLTPPQWPEELFGAIDHEKAAKGKKLFENHCQGCHGPHPANAMLKAIDMPLKSDDEPVWIMKTLGIEEIGTDPNAAFNFVNNRFDLTKTGITNDEIVKTVRPIHVKQLKRVTEQVLKAPTLVSFLSSPNPQVSQLAFTTDWLANNPEEFKVLSQVFGSWQSQYSTITDLSAKIAEYGDEAVQLDIKTALVKEQLNTLDSVISSLNVSALTVGEALNLVGIMIREKYYQDRNFNESEQACFDGFGALDMPQQPMAYKARPLEGIWATPPFLHNGSVPNIYQLLSPVSERAEKFFVGRREYDPVTLGYDTTPLSKSGFWFDTSLEGNLNTGHEFRAGYVPYKPGNPPQYGVIGPELTPDERWQIIEYLKIHKDDKHPISPKKPVSCLASTSH</sequence>
<dbReference type="InterPro" id="IPR051395">
    <property type="entry name" value="Cytochrome_c_Peroxidase/MauG"/>
</dbReference>
<keyword evidence="5" id="KW-1133">Transmembrane helix</keyword>
<evidence type="ECO:0000256" key="5">
    <source>
        <dbReference type="SAM" id="Phobius"/>
    </source>
</evidence>
<evidence type="ECO:0000256" key="3">
    <source>
        <dbReference type="ARBA" id="ARBA00023004"/>
    </source>
</evidence>
<organism evidence="7 8">
    <name type="scientific">Thalassotalea loyana</name>
    <dbReference type="NCBI Taxonomy" id="280483"/>
    <lineage>
        <taxon>Bacteria</taxon>
        <taxon>Pseudomonadati</taxon>
        <taxon>Pseudomonadota</taxon>
        <taxon>Gammaproteobacteria</taxon>
        <taxon>Alteromonadales</taxon>
        <taxon>Colwelliaceae</taxon>
        <taxon>Thalassotalea</taxon>
    </lineage>
</organism>
<dbReference type="PANTHER" id="PTHR30600">
    <property type="entry name" value="CYTOCHROME C PEROXIDASE-RELATED"/>
    <property type="match status" value="1"/>
</dbReference>
<feature type="domain" description="Cytochrome c" evidence="6">
    <location>
        <begin position="395"/>
        <end position="582"/>
    </location>
</feature>
<keyword evidence="2 4" id="KW-0479">Metal-binding</keyword>
<reference evidence="7 8" key="1">
    <citation type="submission" date="2023-03" db="EMBL/GenBank/DDBJ databases">
        <title>Thalassotalea loyana LMG 22536T draft genome sequence.</title>
        <authorList>
            <person name="Sawabe T."/>
        </authorList>
    </citation>
    <scope>NUCLEOTIDE SEQUENCE [LARGE SCALE GENOMIC DNA]</scope>
    <source>
        <strain evidence="7 8">LMG 22536</strain>
    </source>
</reference>
<dbReference type="PROSITE" id="PS51007">
    <property type="entry name" value="CYTC"/>
    <property type="match status" value="1"/>
</dbReference>
<evidence type="ECO:0000256" key="1">
    <source>
        <dbReference type="ARBA" id="ARBA00022617"/>
    </source>
</evidence>
<keyword evidence="5" id="KW-0472">Membrane</keyword>
<keyword evidence="8" id="KW-1185">Reference proteome</keyword>
<dbReference type="Pfam" id="PF21419">
    <property type="entry name" value="RoxA-like_Cyt-c"/>
    <property type="match status" value="1"/>
</dbReference>
<comment type="caution">
    <text evidence="7">The sequence shown here is derived from an EMBL/GenBank/DDBJ whole genome shotgun (WGS) entry which is preliminary data.</text>
</comment>